<reference evidence="1" key="2">
    <citation type="submission" date="2022-01" db="EMBL/GenBank/DDBJ databases">
        <authorList>
            <person name="Yamashiro T."/>
            <person name="Shiraishi A."/>
            <person name="Satake H."/>
            <person name="Nakayama K."/>
        </authorList>
    </citation>
    <scope>NUCLEOTIDE SEQUENCE</scope>
</reference>
<keyword evidence="2" id="KW-1185">Reference proteome</keyword>
<reference evidence="1" key="1">
    <citation type="journal article" date="2022" name="Int. J. Mol. Sci.">
        <title>Draft Genome of Tanacetum Coccineum: Genomic Comparison of Closely Related Tanacetum-Family Plants.</title>
        <authorList>
            <person name="Yamashiro T."/>
            <person name="Shiraishi A."/>
            <person name="Nakayama K."/>
            <person name="Satake H."/>
        </authorList>
    </citation>
    <scope>NUCLEOTIDE SEQUENCE</scope>
</reference>
<evidence type="ECO:0000313" key="2">
    <source>
        <dbReference type="Proteomes" id="UP001151760"/>
    </source>
</evidence>
<evidence type="ECO:0000313" key="1">
    <source>
        <dbReference type="EMBL" id="GJT82135.1"/>
    </source>
</evidence>
<name>A0ABQ5H390_9ASTR</name>
<dbReference type="Proteomes" id="UP001151760">
    <property type="component" value="Unassembled WGS sequence"/>
</dbReference>
<gene>
    <name evidence="1" type="ORF">Tco_1056477</name>
</gene>
<dbReference type="EMBL" id="BQNB010019140">
    <property type="protein sequence ID" value="GJT82135.1"/>
    <property type="molecule type" value="Genomic_DNA"/>
</dbReference>
<sequence>MKARSNCLRWTLPNEHHKVPLNKDAQPTLIQLLRPQIWSTEVIEQTYERLQKLISQLEMHGEVIPQEDINQKFLKSLSQEWTMHTIVRKIHTRVEPLSLDDLFNNLKAYESELDNEDLQQINPDDLEEIDLRWNIAMLTMRARRFLKNTRRKLDMANKERIGFNKSKVECFNCHKEDTLQGSA</sequence>
<accession>A0ABQ5H390</accession>
<proteinExistence type="predicted"/>
<dbReference type="Pfam" id="PF14223">
    <property type="entry name" value="Retrotran_gag_2"/>
    <property type="match status" value="1"/>
</dbReference>
<organism evidence="1 2">
    <name type="scientific">Tanacetum coccineum</name>
    <dbReference type="NCBI Taxonomy" id="301880"/>
    <lineage>
        <taxon>Eukaryota</taxon>
        <taxon>Viridiplantae</taxon>
        <taxon>Streptophyta</taxon>
        <taxon>Embryophyta</taxon>
        <taxon>Tracheophyta</taxon>
        <taxon>Spermatophyta</taxon>
        <taxon>Magnoliopsida</taxon>
        <taxon>eudicotyledons</taxon>
        <taxon>Gunneridae</taxon>
        <taxon>Pentapetalae</taxon>
        <taxon>asterids</taxon>
        <taxon>campanulids</taxon>
        <taxon>Asterales</taxon>
        <taxon>Asteraceae</taxon>
        <taxon>Asteroideae</taxon>
        <taxon>Anthemideae</taxon>
        <taxon>Anthemidinae</taxon>
        <taxon>Tanacetum</taxon>
    </lineage>
</organism>
<comment type="caution">
    <text evidence="1">The sequence shown here is derived from an EMBL/GenBank/DDBJ whole genome shotgun (WGS) entry which is preliminary data.</text>
</comment>
<protein>
    <submittedName>
        <fullName evidence="1">Uncharacterized protein</fullName>
    </submittedName>
</protein>